<gene>
    <name evidence="1" type="ORF">UFOPK1493_03497</name>
</gene>
<reference evidence="1" key="1">
    <citation type="submission" date="2020-05" db="EMBL/GenBank/DDBJ databases">
        <authorList>
            <person name="Chiriac C."/>
            <person name="Salcher M."/>
            <person name="Ghai R."/>
            <person name="Kavagutti S V."/>
        </authorList>
    </citation>
    <scope>NUCLEOTIDE SEQUENCE</scope>
</reference>
<protein>
    <submittedName>
        <fullName evidence="1">Unannotated protein</fullName>
    </submittedName>
</protein>
<dbReference type="Gene3D" id="3.40.30.10">
    <property type="entry name" value="Glutaredoxin"/>
    <property type="match status" value="1"/>
</dbReference>
<sequence>MFDVEVDGELLYSKEATGRHANDGEVLALFRDRIVPDVTVYER</sequence>
<name>A0A6J6FJ41_9ZZZZ</name>
<accession>A0A6J6FJ41</accession>
<dbReference type="EMBL" id="CAEZSR010000198">
    <property type="protein sequence ID" value="CAB4587014.1"/>
    <property type="molecule type" value="Genomic_DNA"/>
</dbReference>
<proteinExistence type="predicted"/>
<evidence type="ECO:0000313" key="1">
    <source>
        <dbReference type="EMBL" id="CAB4587014.1"/>
    </source>
</evidence>
<dbReference type="AlphaFoldDB" id="A0A6J6FJ41"/>
<organism evidence="1">
    <name type="scientific">freshwater metagenome</name>
    <dbReference type="NCBI Taxonomy" id="449393"/>
    <lineage>
        <taxon>unclassified sequences</taxon>
        <taxon>metagenomes</taxon>
        <taxon>ecological metagenomes</taxon>
    </lineage>
</organism>